<evidence type="ECO:0000256" key="4">
    <source>
        <dbReference type="ARBA" id="ARBA00022692"/>
    </source>
</evidence>
<evidence type="ECO:0000256" key="6">
    <source>
        <dbReference type="ARBA" id="ARBA00023136"/>
    </source>
</evidence>
<sequence>MNILNRITLLFIHLIFYVAANAVAPADKELVVLSGHIKDGETGELLIGAAVYFKDLTSGATSNEYGFYSYAVKPGTYQVDFIYLGYQTISKTIKLTTHTTADIELYPDNKTIAEVVVTSKRVDAHVRDAQMGVQKLQSRDIKAVPALMGEVDVIKVLQLMPGVQATSEGSSGFSVRGGNPDQNLILLDEAIVYNAGHMLGFFSVFNNDAIKDVQLYKGDIPANYGGRLASLVDVRMNDGNNKKWEGNGGIGLISSRLTLQGPLVKNKTSIIASARRTYADMFLPLFVEEEDKDNKIYFYDINAKAKHVINNNNRLYLSFYTGRDVFKETRSRINYGNRTFTLRWNHVYNPKLFSNITFIGSNYDYSLEADDATSGFIWDSKLRDYSLKVDFDYYPNPNNTISFGGQSIFHTMQPATAMGTGDSPLLNKIVLPDAHALEHALYMANSQRIGRLNLKYGLRFSGLQNIGSGIVFQFNENYEEMGKREYPSGEVFNTYWGLEPRLGLSYMLNNSSSVKGSYARTRQYLHLASNSTSGTPLDVWFMSSPNIEPQISDQVSVGYFKNIKNNTIETSVELFYKDMQNTIDFKDYPDLLLNDKMEGELRIGKSWAYGAEFLVKVNKDRYSGWIGYTWSKSWRKIPEINDGNKYLSPYSRNHDVSVVLNRMVGKRGHVGVNWIYTSGSPMTSPTGRMFVAGDVVPIYSARNQERMPDYHRMDVSYTLQGKNKKKRKWQGEWNFALYNAYGRKNAWSIYYEQDETDPYRVKAVKTYLFQVVPSITYNFKF</sequence>
<dbReference type="Gene3D" id="2.40.170.20">
    <property type="entry name" value="TonB-dependent receptor, beta-barrel domain"/>
    <property type="match status" value="1"/>
</dbReference>
<feature type="domain" description="TonB-dependent receptor plug" evidence="9">
    <location>
        <begin position="128"/>
        <end position="227"/>
    </location>
</feature>
<keyword evidence="2" id="KW-0813">Transport</keyword>
<feature type="signal peptide" evidence="8">
    <location>
        <begin position="1"/>
        <end position="22"/>
    </location>
</feature>
<accession>A0A521DU50</accession>
<protein>
    <submittedName>
        <fullName evidence="10">Outer membrane receptor for ferrienterochelin and colicins</fullName>
    </submittedName>
</protein>
<dbReference type="EMBL" id="FXTB01000006">
    <property type="protein sequence ID" value="SMO75273.1"/>
    <property type="molecule type" value="Genomic_DNA"/>
</dbReference>
<evidence type="ECO:0000256" key="2">
    <source>
        <dbReference type="ARBA" id="ARBA00022448"/>
    </source>
</evidence>
<dbReference type="SUPFAM" id="SSF56935">
    <property type="entry name" value="Porins"/>
    <property type="match status" value="1"/>
</dbReference>
<reference evidence="10 11" key="1">
    <citation type="submission" date="2017-05" db="EMBL/GenBank/DDBJ databases">
        <authorList>
            <person name="Varghese N."/>
            <person name="Submissions S."/>
        </authorList>
    </citation>
    <scope>NUCLEOTIDE SEQUENCE [LARGE SCALE GENOMIC DNA]</scope>
    <source>
        <strain evidence="10 11">DSM 27040</strain>
    </source>
</reference>
<evidence type="ECO:0000256" key="3">
    <source>
        <dbReference type="ARBA" id="ARBA00022452"/>
    </source>
</evidence>
<proteinExistence type="predicted"/>
<evidence type="ECO:0000313" key="11">
    <source>
        <dbReference type="Proteomes" id="UP000319040"/>
    </source>
</evidence>
<dbReference type="InterPro" id="IPR037066">
    <property type="entry name" value="Plug_dom_sf"/>
</dbReference>
<feature type="chain" id="PRO_5022109071" evidence="8">
    <location>
        <begin position="23"/>
        <end position="781"/>
    </location>
</feature>
<evidence type="ECO:0000256" key="1">
    <source>
        <dbReference type="ARBA" id="ARBA00004571"/>
    </source>
</evidence>
<dbReference type="InterPro" id="IPR039426">
    <property type="entry name" value="TonB-dep_rcpt-like"/>
</dbReference>
<dbReference type="InterPro" id="IPR012910">
    <property type="entry name" value="Plug_dom"/>
</dbReference>
<dbReference type="GO" id="GO:0044718">
    <property type="term" value="P:siderophore transmembrane transport"/>
    <property type="evidence" value="ECO:0007669"/>
    <property type="project" value="TreeGrafter"/>
</dbReference>
<dbReference type="PANTHER" id="PTHR30069">
    <property type="entry name" value="TONB-DEPENDENT OUTER MEMBRANE RECEPTOR"/>
    <property type="match status" value="1"/>
</dbReference>
<name>A0A521DU50_SACCC</name>
<evidence type="ECO:0000313" key="10">
    <source>
        <dbReference type="EMBL" id="SMO75273.1"/>
    </source>
</evidence>
<comment type="subcellular location">
    <subcellularLocation>
        <location evidence="1">Cell outer membrane</location>
        <topology evidence="1">Multi-pass membrane protein</topology>
    </subcellularLocation>
</comment>
<evidence type="ECO:0000256" key="5">
    <source>
        <dbReference type="ARBA" id="ARBA00022729"/>
    </source>
</evidence>
<organism evidence="10 11">
    <name type="scientific">Saccharicrinis carchari</name>
    <dbReference type="NCBI Taxonomy" id="1168039"/>
    <lineage>
        <taxon>Bacteria</taxon>
        <taxon>Pseudomonadati</taxon>
        <taxon>Bacteroidota</taxon>
        <taxon>Bacteroidia</taxon>
        <taxon>Marinilabiliales</taxon>
        <taxon>Marinilabiliaceae</taxon>
        <taxon>Saccharicrinis</taxon>
    </lineage>
</organism>
<dbReference type="PANTHER" id="PTHR30069:SF29">
    <property type="entry name" value="HEMOGLOBIN AND HEMOGLOBIN-HAPTOGLOBIN-BINDING PROTEIN 1-RELATED"/>
    <property type="match status" value="1"/>
</dbReference>
<evidence type="ECO:0000256" key="7">
    <source>
        <dbReference type="ARBA" id="ARBA00023237"/>
    </source>
</evidence>
<keyword evidence="10" id="KW-0675">Receptor</keyword>
<evidence type="ECO:0000256" key="8">
    <source>
        <dbReference type="SAM" id="SignalP"/>
    </source>
</evidence>
<gene>
    <name evidence="10" type="ORF">SAMN06265379_106187</name>
</gene>
<evidence type="ECO:0000259" key="9">
    <source>
        <dbReference type="Pfam" id="PF07715"/>
    </source>
</evidence>
<dbReference type="SUPFAM" id="SSF49464">
    <property type="entry name" value="Carboxypeptidase regulatory domain-like"/>
    <property type="match status" value="1"/>
</dbReference>
<dbReference type="InterPro" id="IPR036942">
    <property type="entry name" value="Beta-barrel_TonB_sf"/>
</dbReference>
<dbReference type="RefSeq" id="WP_142533888.1">
    <property type="nucleotide sequence ID" value="NZ_FXTB01000006.1"/>
</dbReference>
<dbReference type="InterPro" id="IPR008969">
    <property type="entry name" value="CarboxyPept-like_regulatory"/>
</dbReference>
<dbReference type="OrthoDB" id="9803050at2"/>
<keyword evidence="7" id="KW-0998">Cell outer membrane</keyword>
<dbReference type="Pfam" id="PF07715">
    <property type="entry name" value="Plug"/>
    <property type="match status" value="1"/>
</dbReference>
<keyword evidence="6" id="KW-0472">Membrane</keyword>
<dbReference type="GO" id="GO:0015344">
    <property type="term" value="F:siderophore uptake transmembrane transporter activity"/>
    <property type="evidence" value="ECO:0007669"/>
    <property type="project" value="TreeGrafter"/>
</dbReference>
<dbReference type="GO" id="GO:0009279">
    <property type="term" value="C:cell outer membrane"/>
    <property type="evidence" value="ECO:0007669"/>
    <property type="project" value="UniProtKB-SubCell"/>
</dbReference>
<dbReference type="AlphaFoldDB" id="A0A521DU50"/>
<keyword evidence="5 8" id="KW-0732">Signal</keyword>
<dbReference type="Gene3D" id="2.170.130.10">
    <property type="entry name" value="TonB-dependent receptor, plug domain"/>
    <property type="match status" value="1"/>
</dbReference>
<keyword evidence="3" id="KW-1134">Transmembrane beta strand</keyword>
<dbReference type="Pfam" id="PF13715">
    <property type="entry name" value="CarbopepD_reg_2"/>
    <property type="match status" value="1"/>
</dbReference>
<dbReference type="Gene3D" id="2.60.40.1120">
    <property type="entry name" value="Carboxypeptidase-like, regulatory domain"/>
    <property type="match status" value="1"/>
</dbReference>
<keyword evidence="11" id="KW-1185">Reference proteome</keyword>
<keyword evidence="4" id="KW-0812">Transmembrane</keyword>
<dbReference type="Proteomes" id="UP000319040">
    <property type="component" value="Unassembled WGS sequence"/>
</dbReference>